<reference evidence="3" key="1">
    <citation type="submission" date="2019-06" db="EMBL/GenBank/DDBJ databases">
        <title>Gordonia isolated from sludge of a wastewater treatment plant.</title>
        <authorList>
            <person name="Tamura T."/>
            <person name="Aoyama K."/>
            <person name="Kang Y."/>
            <person name="Saito S."/>
            <person name="Akiyama N."/>
            <person name="Yazawa K."/>
            <person name="Gonoi T."/>
            <person name="Mikami Y."/>
        </authorList>
    </citation>
    <scope>NUCLEOTIDE SEQUENCE [LARGE SCALE GENOMIC DNA]</scope>
    <source>
        <strain evidence="3">NBRC 107696</strain>
    </source>
</reference>
<comment type="caution">
    <text evidence="2">The sequence shown here is derived from an EMBL/GenBank/DDBJ whole genome shotgun (WGS) entry which is preliminary data.</text>
</comment>
<keyword evidence="1" id="KW-1133">Transmembrane helix</keyword>
<dbReference type="EMBL" id="BJOV01000005">
    <property type="protein sequence ID" value="GEE02175.1"/>
    <property type="molecule type" value="Genomic_DNA"/>
</dbReference>
<protein>
    <recommendedName>
        <fullName evidence="4">Lipoprotein LprD</fullName>
    </recommendedName>
</protein>
<keyword evidence="1" id="KW-0472">Membrane</keyword>
<dbReference type="Proteomes" id="UP000444960">
    <property type="component" value="Unassembled WGS sequence"/>
</dbReference>
<feature type="transmembrane region" description="Helical" evidence="1">
    <location>
        <begin position="50"/>
        <end position="68"/>
    </location>
</feature>
<evidence type="ECO:0000313" key="3">
    <source>
        <dbReference type="Proteomes" id="UP000444960"/>
    </source>
</evidence>
<evidence type="ECO:0000313" key="2">
    <source>
        <dbReference type="EMBL" id="GEE02175.1"/>
    </source>
</evidence>
<gene>
    <name evidence="2" type="ORF">nbrc107696_26210</name>
</gene>
<organism evidence="2 3">
    <name type="scientific">Gordonia spumicola</name>
    <dbReference type="NCBI Taxonomy" id="589161"/>
    <lineage>
        <taxon>Bacteria</taxon>
        <taxon>Bacillati</taxon>
        <taxon>Actinomycetota</taxon>
        <taxon>Actinomycetes</taxon>
        <taxon>Mycobacteriales</taxon>
        <taxon>Gordoniaceae</taxon>
        <taxon>Gordonia</taxon>
    </lineage>
</organism>
<evidence type="ECO:0000256" key="1">
    <source>
        <dbReference type="SAM" id="Phobius"/>
    </source>
</evidence>
<accession>A0A7I9VA35</accession>
<dbReference type="AlphaFoldDB" id="A0A7I9VA35"/>
<proteinExistence type="predicted"/>
<keyword evidence="1" id="KW-0812">Transmembrane</keyword>
<name>A0A7I9VA35_9ACTN</name>
<evidence type="ECO:0008006" key="4">
    <source>
        <dbReference type="Google" id="ProtNLM"/>
    </source>
</evidence>
<feature type="transmembrane region" description="Helical" evidence="1">
    <location>
        <begin position="18"/>
        <end position="38"/>
    </location>
</feature>
<keyword evidence="3" id="KW-1185">Reference proteome</keyword>
<sequence>MNGVADTASPPAKRHRPALIALVIVAAGACLALAWWQWGRFESDSGTFQNLGYALQWPAFAIAVVYAYRRFVVMEADPDAVHQAAARRGPTEIPEGVLPQRPTAADPHVAMFDEPDDGLADYNRYLSELNDSRDDKR</sequence>